<keyword evidence="2" id="KW-1185">Reference proteome</keyword>
<reference evidence="1" key="1">
    <citation type="submission" date="2022-12" db="EMBL/GenBank/DDBJ databases">
        <title>Genome Sequence of Lasiodiplodia mahajangana.</title>
        <authorList>
            <person name="Buettner E."/>
        </authorList>
    </citation>
    <scope>NUCLEOTIDE SEQUENCE</scope>
    <source>
        <strain evidence="1">VT137</strain>
    </source>
</reference>
<dbReference type="EMBL" id="JAPUUL010000886">
    <property type="protein sequence ID" value="KAJ8129032.1"/>
    <property type="molecule type" value="Genomic_DNA"/>
</dbReference>
<proteinExistence type="predicted"/>
<accession>A0ACC2JNV5</accession>
<organism evidence="1 2">
    <name type="scientific">Lasiodiplodia mahajangana</name>
    <dbReference type="NCBI Taxonomy" id="1108764"/>
    <lineage>
        <taxon>Eukaryota</taxon>
        <taxon>Fungi</taxon>
        <taxon>Dikarya</taxon>
        <taxon>Ascomycota</taxon>
        <taxon>Pezizomycotina</taxon>
        <taxon>Dothideomycetes</taxon>
        <taxon>Dothideomycetes incertae sedis</taxon>
        <taxon>Botryosphaeriales</taxon>
        <taxon>Botryosphaeriaceae</taxon>
        <taxon>Lasiodiplodia</taxon>
    </lineage>
</organism>
<evidence type="ECO:0000313" key="1">
    <source>
        <dbReference type="EMBL" id="KAJ8129032.1"/>
    </source>
</evidence>
<sequence length="1356" mass="152688">MASNNWERHKGIITHLYLNERMKLDQVVSYMREEHNFEKCKSSYEIRLKKWGIRKNMRQKDWQNIPNQVNEGLPRQSVVTLCGMPLPHEKVRKEIQRYMHIPSADDFRNGRSGPNTPLSTSIGIQALPTIELDISWPETLPFFSFKNRVLLTLQNPRRLLRAFFDTGFQYEGSSREPIYVAWKNPSELHQAVLRLSNAVPNDVTDRRRKAAALARNQFPPCLVTEMLKIVFFRLSNNMDKYYVPRYQRIHDQFVFHLARAVSRSNPEMLPALFSGKDATTNAIKEAVYGCAIRERNYEFVELLLKSGVDPNLPVKTDRVLSCDFERGVINLKWSMLSTMATGIQEAAIGLDSRLAEMLLNAGANVNNGTQPMVFAAMSEKRAHSSNVLDFMQLLVRHGATINPLVSWCRDGHVHEDKSALFALAIADKNPRLMEFLVENGATADLSAYSQVTSCRRGHSTTGSWYCMPFTLLNIPYNYIQLAVVFGNSDIVERLLQQVLSLPLKTAQETIKPLLLTSCLVGDLAVASRLLQLEGIHLDLNNGWELGITPLVASSWNPETSIAEMLLDLGATVGPTRQDEVLLTSTFCPIHIASYHGNVMLVQQLINRGADLNVCYRVRKLDRFGYPNLDWLAPRSLSTPLQFALESQNAETIILLLSHLNMFDGDSGDTNALISDLTAEKPSMPNDTIFNGTPCAAAIKAGSEEIVRFYFSSGGYYTSTALHLATFAALGSKNYSMFKLIAKHRDRGRIDRHEASCLVLAIVRCLWDLVDLLLCEPFLAGPSQSLYQCKDFDNLRDYDFKSLIDYHHWEGWAGITPLSAAMLSGNAGIVEAMIQRGFIPQGSDVRVLLEDEVPDTIRTTVWSKFPLESMDFNCRRAAFEFAIATGDTIKVREIMGTFPSLDFWVFEDEDERRTPIVLAAALGHMEMVRLFYDNGADPYLIFSNPESRVCSRRSAIRGDEILDGTALKVAAFRGHLDIVEMLLNQTDTDMPTRMRNAIEALQTASGLGNINIVRWLINWGVDINAVATRQLPITPLESAAANGRLDTVQFLLENGATVDGPMRMHYVRSIYFATKLGHFAVADHLRKYGSWAETDYSLYCRFDTYDHMFLMRFSVYSRLRHWFGKVKRLSDDYPWNIYSNSSVEERDIGENGSRGGTEITDRYKETNERPLSSLSNTELTLTSRGNLNFLESPRALGAMRAITENENIFEASDTTQQTTIILSTLGNDCEVPTIGTHRNIRDTRMKGNHGTDFTGELGDVGTTINETSFFDLGRYIPEMDFQGEQDAFFSSEETEFERRFIDISEHGISDSNALGVIPVEGVPNVDIGYVDAVDMQNILLGSVDEGWQGPFTNYDGA</sequence>
<evidence type="ECO:0000313" key="2">
    <source>
        <dbReference type="Proteomes" id="UP001153332"/>
    </source>
</evidence>
<dbReference type="Proteomes" id="UP001153332">
    <property type="component" value="Unassembled WGS sequence"/>
</dbReference>
<protein>
    <submittedName>
        <fullName evidence="1">Uncharacterized protein</fullName>
    </submittedName>
</protein>
<gene>
    <name evidence="1" type="ORF">O1611_g4600</name>
</gene>
<name>A0ACC2JNV5_9PEZI</name>
<comment type="caution">
    <text evidence="1">The sequence shown here is derived from an EMBL/GenBank/DDBJ whole genome shotgun (WGS) entry which is preliminary data.</text>
</comment>